<dbReference type="InterPro" id="IPR042184">
    <property type="entry name" value="YqeY/Aim41_N"/>
</dbReference>
<dbReference type="AlphaFoldDB" id="A0A1F5YJM2"/>
<dbReference type="PANTHER" id="PTHR28055">
    <property type="entry name" value="ALTERED INHERITANCE OF MITOCHONDRIA PROTEIN 41, MITOCHONDRIAL"/>
    <property type="match status" value="1"/>
</dbReference>
<dbReference type="SUPFAM" id="SSF89095">
    <property type="entry name" value="GatB/YqeY motif"/>
    <property type="match status" value="1"/>
</dbReference>
<evidence type="ECO:0000313" key="1">
    <source>
        <dbReference type="EMBL" id="OGG00409.1"/>
    </source>
</evidence>
<dbReference type="InterPro" id="IPR023168">
    <property type="entry name" value="GatB_Yqey_C_2"/>
</dbReference>
<gene>
    <name evidence="1" type="ORF">A3F83_10395</name>
</gene>
<comment type="caution">
    <text evidence="1">The sequence shown here is derived from an EMBL/GenBank/DDBJ whole genome shotgun (WGS) entry which is preliminary data.</text>
</comment>
<dbReference type="EMBL" id="MFIX01000259">
    <property type="protein sequence ID" value="OGG00409.1"/>
    <property type="molecule type" value="Genomic_DNA"/>
</dbReference>
<dbReference type="Gene3D" id="1.10.10.410">
    <property type="match status" value="1"/>
</dbReference>
<name>A0A1F5YJM2_9BACT</name>
<dbReference type="GO" id="GO:0016884">
    <property type="term" value="F:carbon-nitrogen ligase activity, with glutamine as amido-N-donor"/>
    <property type="evidence" value="ECO:0007669"/>
    <property type="project" value="InterPro"/>
</dbReference>
<proteinExistence type="predicted"/>
<evidence type="ECO:0000313" key="2">
    <source>
        <dbReference type="Proteomes" id="UP000179129"/>
    </source>
</evidence>
<organism evidence="1 2">
    <name type="scientific">Candidatus Glassbacteria bacterium RIFCSPLOWO2_12_FULL_58_11</name>
    <dbReference type="NCBI Taxonomy" id="1817867"/>
    <lineage>
        <taxon>Bacteria</taxon>
        <taxon>Candidatus Glassiibacteriota</taxon>
    </lineage>
</organism>
<dbReference type="Proteomes" id="UP000179129">
    <property type="component" value="Unassembled WGS sequence"/>
</dbReference>
<sequence length="151" mass="16737">MSLEERVLEDLKNAMKARDELSTAVLRMLKSQLLLKKTEKDGSKELSDETVQQVFASYAKKIAEAIEQFKAGKREDLVSRHEAELKVIQRYLPEAAGEAEIKAVIEEVIQQTGASGPADMGKVMGQVMGRLKGRADGKLLNQIVRQRLAGN</sequence>
<reference evidence="1 2" key="1">
    <citation type="journal article" date="2016" name="Nat. Commun.">
        <title>Thousands of microbial genomes shed light on interconnected biogeochemical processes in an aquifer system.</title>
        <authorList>
            <person name="Anantharaman K."/>
            <person name="Brown C.T."/>
            <person name="Hug L.A."/>
            <person name="Sharon I."/>
            <person name="Castelle C.J."/>
            <person name="Probst A.J."/>
            <person name="Thomas B.C."/>
            <person name="Singh A."/>
            <person name="Wilkins M.J."/>
            <person name="Karaoz U."/>
            <person name="Brodie E.L."/>
            <person name="Williams K.H."/>
            <person name="Hubbard S.S."/>
            <person name="Banfield J.F."/>
        </authorList>
    </citation>
    <scope>NUCLEOTIDE SEQUENCE [LARGE SCALE GENOMIC DNA]</scope>
</reference>
<dbReference type="InterPro" id="IPR019004">
    <property type="entry name" value="YqeY/Aim41"/>
</dbReference>
<dbReference type="STRING" id="1817867.A3F83_10395"/>
<dbReference type="Gene3D" id="1.10.1510.10">
    <property type="entry name" value="Uncharacterised protein YqeY/AIM41 PF09424, N-terminal domain"/>
    <property type="match status" value="1"/>
</dbReference>
<dbReference type="Pfam" id="PF09424">
    <property type="entry name" value="YqeY"/>
    <property type="match status" value="1"/>
</dbReference>
<accession>A0A1F5YJM2</accession>
<dbReference type="InterPro" id="IPR003789">
    <property type="entry name" value="Asn/Gln_tRNA_amidoTrase-B-like"/>
</dbReference>
<protein>
    <recommendedName>
        <fullName evidence="3">Glutamyl-tRNA amidotransferase</fullName>
    </recommendedName>
</protein>
<dbReference type="PANTHER" id="PTHR28055:SF1">
    <property type="entry name" value="ALTERED INHERITANCE OF MITOCHONDRIA PROTEIN 41, MITOCHONDRIAL"/>
    <property type="match status" value="1"/>
</dbReference>
<evidence type="ECO:0008006" key="3">
    <source>
        <dbReference type="Google" id="ProtNLM"/>
    </source>
</evidence>